<dbReference type="GO" id="GO:0003676">
    <property type="term" value="F:nucleic acid binding"/>
    <property type="evidence" value="ECO:0007669"/>
    <property type="project" value="InterPro"/>
</dbReference>
<gene>
    <name evidence="4" type="ORF">TOT_040000342</name>
</gene>
<dbReference type="eggNOG" id="ENOG502QXEA">
    <property type="taxonomic scope" value="Eukaryota"/>
</dbReference>
<keyword evidence="2" id="KW-0732">Signal</keyword>
<dbReference type="GeneID" id="20716411"/>
<feature type="chain" id="PRO_5003777995" description="S1 motif domain-containing protein" evidence="2">
    <location>
        <begin position="25"/>
        <end position="1243"/>
    </location>
</feature>
<dbReference type="STRING" id="869250.J4C958"/>
<feature type="region of interest" description="Disordered" evidence="1">
    <location>
        <begin position="624"/>
        <end position="648"/>
    </location>
</feature>
<dbReference type="OrthoDB" id="364669at2759"/>
<feature type="signal peptide" evidence="2">
    <location>
        <begin position="1"/>
        <end position="24"/>
    </location>
</feature>
<dbReference type="Proteomes" id="UP000003786">
    <property type="component" value="Chromosome 4"/>
</dbReference>
<dbReference type="Gene3D" id="2.40.50.140">
    <property type="entry name" value="Nucleic acid-binding proteins"/>
    <property type="match status" value="1"/>
</dbReference>
<evidence type="ECO:0000259" key="3">
    <source>
        <dbReference type="PROSITE" id="PS50126"/>
    </source>
</evidence>
<dbReference type="OMA" id="INSCMER"/>
<keyword evidence="5" id="KW-1185">Reference proteome</keyword>
<dbReference type="VEuPathDB" id="PiroplasmaDB:TOT_040000342"/>
<dbReference type="InterPro" id="IPR003029">
    <property type="entry name" value="S1_domain"/>
</dbReference>
<protein>
    <recommendedName>
        <fullName evidence="3">S1 motif domain-containing protein</fullName>
    </recommendedName>
</protein>
<dbReference type="EMBL" id="AP011949">
    <property type="protein sequence ID" value="BAM41963.1"/>
    <property type="molecule type" value="Genomic_DNA"/>
</dbReference>
<evidence type="ECO:0000256" key="1">
    <source>
        <dbReference type="SAM" id="MobiDB-lite"/>
    </source>
</evidence>
<feature type="compositionally biased region" description="Basic and acidic residues" evidence="1">
    <location>
        <begin position="832"/>
        <end position="856"/>
    </location>
</feature>
<dbReference type="SMART" id="SM00316">
    <property type="entry name" value="S1"/>
    <property type="match status" value="2"/>
</dbReference>
<sequence length="1243" mass="143946">MASLKNTIALFISLYVILVGKTDAAVTGCSADKQRCINSCMERHRSGSLSFVTMNLVTLNFDDFFSVKEGVCYLSVCFTQERKRKYKTLKNKNESKDSKTKQHIFNSLNKGFIFGFVNNNYIIKRNLNLCANKFSRNSPEMDLIRSTVNNPSSDLGRLIKPIDISDVYLLREMEELMKRGISINKIKELFFEPKMELSDYYEVENIYTHPFKEYTTPTGKIIKDEVKLIGRDYEMYKDNKFNLEKNKYKLEDVLCQTLISAILEYDRYTRLHTKEKKVPTVDLSEYIEKIEKEQGNSVAPEDQESPEILKGFLTDSFVLAENNLPIFFQAWNREYLKGLNDMRDRGASYEEIDKYNRSYLNRILEFNAKLIKNLRIYQQLTNDFKFKNLFKDMINFYEGNKADKWTEYLSNDLLEFLHKHSSLESQPGQKGRAGVDIDFEYLNTYLKLLETNYIAKEKYKEDHKLFNQYFESKKYFENNLAKTSAILDMENYYKILKEIVISNPAEDLGKLTKGTVQRFFTSFIPPKMRKSHISRMVNKIAERLNDVDNENVGKIINLINKYTHSGKKNTADDYTWFVNEVVKDNEIDMNVIIDKIVEMDRSNVKRGETNQLIKLVETANKESVDEQGVNGVPERRREGENESESAYGEHERIRELIDKEGEELEIKPIGHDFKNILSFDKFEEAYKRFNLKHFGTEDYKLYKGQLVKGKVYRVERSTVEVDIHAYALAKLTLDRFYNTPSEVPLKGFLSVFKEGDELIFEVDEIWDNEIKVSLKKIRNYHKYKNILNHKKRNEIFYVKVLQRYTKGVLVQYVQGPVDEKILYGITTSDGTNTREMKGGEGVEKAGDGEDKDKMEENGNEDESDSFDMYITENMKKKNEFGEIAFIPILELSKIYKGKARVYDINLVGKIVPATFSSYEFANQIPILSTKKALKRMQMMNLRKGDIVKGNVKEYTPYYVVIKFGCLEGILHVRDMNPENYKQHLIDYPKSILAEVKYVNPVSGATETILLSTKDLFEVTDRRLVDANSFIKRFKGAQMTKHISRYNTFANSRNVSDKATASASTNAIANANADSSANVNLETIAITNAKGNANANAETSANANVIPTANDVNSDSDKADEADADSTSDEFEYEYDAEDEKYLERVQPPGLGMVEWKLEGDKLVDDPSLMHGYNQHTWYIQLDKWTPFPSEVQDSLNYQFNNHNQVAYFNYLGDSYKVLFDDNVALSFKRGVEYVFNIKRVKLL</sequence>
<evidence type="ECO:0000313" key="4">
    <source>
        <dbReference type="EMBL" id="BAM41963.1"/>
    </source>
</evidence>
<evidence type="ECO:0000256" key="2">
    <source>
        <dbReference type="SAM" id="SignalP"/>
    </source>
</evidence>
<dbReference type="PROSITE" id="PS50126">
    <property type="entry name" value="S1"/>
    <property type="match status" value="1"/>
</dbReference>
<organism evidence="4 5">
    <name type="scientific">Theileria orientalis strain Shintoku</name>
    <dbReference type="NCBI Taxonomy" id="869250"/>
    <lineage>
        <taxon>Eukaryota</taxon>
        <taxon>Sar</taxon>
        <taxon>Alveolata</taxon>
        <taxon>Apicomplexa</taxon>
        <taxon>Aconoidasida</taxon>
        <taxon>Piroplasmida</taxon>
        <taxon>Theileriidae</taxon>
        <taxon>Theileria</taxon>
    </lineage>
</organism>
<evidence type="ECO:0000313" key="5">
    <source>
        <dbReference type="Proteomes" id="UP000003786"/>
    </source>
</evidence>
<feature type="region of interest" description="Disordered" evidence="1">
    <location>
        <begin position="832"/>
        <end position="862"/>
    </location>
</feature>
<accession>J4C958</accession>
<dbReference type="RefSeq" id="XP_009692264.1">
    <property type="nucleotide sequence ID" value="XM_009693969.1"/>
</dbReference>
<dbReference type="KEGG" id="tot:TOT_040000342"/>
<name>J4C958_THEOR</name>
<feature type="region of interest" description="Disordered" evidence="1">
    <location>
        <begin position="1099"/>
        <end position="1129"/>
    </location>
</feature>
<feature type="domain" description="S1 motif" evidence="3">
    <location>
        <begin position="944"/>
        <end position="1013"/>
    </location>
</feature>
<proteinExistence type="predicted"/>
<dbReference type="SUPFAM" id="SSF50249">
    <property type="entry name" value="Nucleic acid-binding proteins"/>
    <property type="match status" value="2"/>
</dbReference>
<dbReference type="InterPro" id="IPR012340">
    <property type="entry name" value="NA-bd_OB-fold"/>
</dbReference>
<dbReference type="AlphaFoldDB" id="J4C958"/>
<reference evidence="4 5" key="1">
    <citation type="journal article" date="2012" name="MBio">
        <title>Comparative genome analysis of three eukaryotic parasites with differing abilities to transform leukocytes reveals key mediators of Theileria-induced leukocyte transformation.</title>
        <authorList>
            <person name="Hayashida K."/>
            <person name="Hara Y."/>
            <person name="Abe T."/>
            <person name="Yamasaki C."/>
            <person name="Toyoda A."/>
            <person name="Kosuge T."/>
            <person name="Suzuki Y."/>
            <person name="Sato Y."/>
            <person name="Kawashima S."/>
            <person name="Katayama T."/>
            <person name="Wakaguri H."/>
            <person name="Inoue N."/>
            <person name="Homma K."/>
            <person name="Tada-Umezaki M."/>
            <person name="Yagi Y."/>
            <person name="Fujii Y."/>
            <person name="Habara T."/>
            <person name="Kanehisa M."/>
            <person name="Watanabe H."/>
            <person name="Ito K."/>
            <person name="Gojobori T."/>
            <person name="Sugawara H."/>
            <person name="Imanishi T."/>
            <person name="Weir W."/>
            <person name="Gardner M."/>
            <person name="Pain A."/>
            <person name="Shiels B."/>
            <person name="Hattori M."/>
            <person name="Nene V."/>
            <person name="Sugimoto C."/>
        </authorList>
    </citation>
    <scope>NUCLEOTIDE SEQUENCE [LARGE SCALE GENOMIC DNA]</scope>
    <source>
        <strain evidence="4 5">Shintoku</strain>
    </source>
</reference>